<dbReference type="PATRIC" id="fig|1158601.3.peg.1885"/>
<dbReference type="Gene3D" id="2.60.40.10">
    <property type="entry name" value="Immunoglobulins"/>
    <property type="match status" value="1"/>
</dbReference>
<feature type="compositionally biased region" description="Basic and acidic residues" evidence="7">
    <location>
        <begin position="62"/>
        <end position="71"/>
    </location>
</feature>
<keyword evidence="6" id="KW-0572">Peptidoglycan-anchor</keyword>
<dbReference type="GO" id="GO:0035591">
    <property type="term" value="F:signaling adaptor activity"/>
    <property type="evidence" value="ECO:0007669"/>
    <property type="project" value="TreeGrafter"/>
</dbReference>
<dbReference type="OrthoDB" id="2178703at2"/>
<keyword evidence="5" id="KW-0677">Repeat</keyword>
<feature type="chain" id="PRO_5004355544" description="LPXTG-domain-containing protein cell wall anchor domain" evidence="9">
    <location>
        <begin position="28"/>
        <end position="902"/>
    </location>
</feature>
<dbReference type="InterPro" id="IPR032675">
    <property type="entry name" value="LRR_dom_sf"/>
</dbReference>
<keyword evidence="8" id="KW-0812">Transmembrane</keyword>
<evidence type="ECO:0000256" key="4">
    <source>
        <dbReference type="ARBA" id="ARBA00022729"/>
    </source>
</evidence>
<dbReference type="eggNOG" id="COG4886">
    <property type="taxonomic scope" value="Bacteria"/>
</dbReference>
<dbReference type="InterPro" id="IPR001611">
    <property type="entry name" value="Leu-rich_rpt"/>
</dbReference>
<dbReference type="EMBL" id="ASWA01000004">
    <property type="protein sequence ID" value="EOT64307.1"/>
    <property type="molecule type" value="Genomic_DNA"/>
</dbReference>
<evidence type="ECO:0000256" key="9">
    <source>
        <dbReference type="SAM" id="SignalP"/>
    </source>
</evidence>
<dbReference type="Proteomes" id="UP000013783">
    <property type="component" value="Unassembled WGS sequence"/>
</dbReference>
<evidence type="ECO:0000259" key="10">
    <source>
        <dbReference type="Pfam" id="PF00746"/>
    </source>
</evidence>
<dbReference type="InterPro" id="IPR052574">
    <property type="entry name" value="CDIRP"/>
</dbReference>
<dbReference type="EMBL" id="AJAK01000014">
    <property type="protein sequence ID" value="EOH77829.1"/>
    <property type="molecule type" value="Genomic_DNA"/>
</dbReference>
<evidence type="ECO:0008006" key="16">
    <source>
        <dbReference type="Google" id="ProtNLM"/>
    </source>
</evidence>
<dbReference type="Pfam" id="PF17802">
    <property type="entry name" value="SpaA"/>
    <property type="match status" value="1"/>
</dbReference>
<evidence type="ECO:0000313" key="13">
    <source>
        <dbReference type="EMBL" id="EOT64307.1"/>
    </source>
</evidence>
<feature type="region of interest" description="Disordered" evidence="7">
    <location>
        <begin position="30"/>
        <end position="102"/>
    </location>
</feature>
<feature type="domain" description="SpaA-like prealbumin fold" evidence="11">
    <location>
        <begin position="768"/>
        <end position="847"/>
    </location>
</feature>
<comment type="caution">
    <text evidence="12">The sequence shown here is derived from an EMBL/GenBank/DDBJ whole genome shotgun (WGS) entry which is preliminary data.</text>
</comment>
<dbReference type="PANTHER" id="PTHR47566">
    <property type="match status" value="1"/>
</dbReference>
<dbReference type="InterPro" id="IPR019931">
    <property type="entry name" value="LPXTG_anchor"/>
</dbReference>
<evidence type="ECO:0000313" key="14">
    <source>
        <dbReference type="Proteomes" id="UP000013783"/>
    </source>
</evidence>
<feature type="signal peptide" evidence="9">
    <location>
        <begin position="1"/>
        <end position="27"/>
    </location>
</feature>
<protein>
    <recommendedName>
        <fullName evidence="16">LPXTG-domain-containing protein cell wall anchor domain</fullName>
    </recommendedName>
</protein>
<dbReference type="STRING" id="71451.RV07_GL002524"/>
<gene>
    <name evidence="13" type="ORF">I585_03504</name>
    <name evidence="12" type="ORF">UAI_01916</name>
</gene>
<feature type="compositionally biased region" description="Polar residues" evidence="7">
    <location>
        <begin position="30"/>
        <end position="41"/>
    </location>
</feature>
<accession>R2RP88</accession>
<dbReference type="PROSITE" id="PS51450">
    <property type="entry name" value="LRR"/>
    <property type="match status" value="1"/>
</dbReference>
<dbReference type="SUPFAM" id="SSF52058">
    <property type="entry name" value="L domain-like"/>
    <property type="match status" value="2"/>
</dbReference>
<keyword evidence="2" id="KW-0964">Secreted</keyword>
<evidence type="ECO:0000256" key="3">
    <source>
        <dbReference type="ARBA" id="ARBA00022614"/>
    </source>
</evidence>
<dbReference type="Pfam" id="PF00746">
    <property type="entry name" value="Gram_pos_anchor"/>
    <property type="match status" value="1"/>
</dbReference>
<dbReference type="Proteomes" id="UP000014148">
    <property type="component" value="Unassembled WGS sequence"/>
</dbReference>
<keyword evidence="1" id="KW-0134">Cell wall</keyword>
<keyword evidence="8" id="KW-0472">Membrane</keyword>
<evidence type="ECO:0000256" key="7">
    <source>
        <dbReference type="SAM" id="MobiDB-lite"/>
    </source>
</evidence>
<feature type="domain" description="Gram-positive cocci surface proteins LPxTG" evidence="10">
    <location>
        <begin position="861"/>
        <end position="894"/>
    </location>
</feature>
<feature type="compositionally biased region" description="Basic and acidic residues" evidence="7">
    <location>
        <begin position="86"/>
        <end position="95"/>
    </location>
</feature>
<keyword evidence="8" id="KW-1133">Transmembrane helix</keyword>
<sequence>MKKRKLSTLLCLLLMVLANIVPLIATAETTTSSDQMATSSTKKVEKEPAASSEAIPPEETSNEEKIKKTSEATEQSEESTSDSQAEEPKKEEDTLSPKPRAAKFLIEGTDIDAKFAQYLRTNMSVQDKGGGWSGYGKAQDQLTDEMMAELTLIKFDYRFTGMDSLKGIEYATNLVTLEAPSTYINSIDITKNTKLETVNLNNTNISVLDVSKNIKLTSLYCYTTKISSLDISKNKDLEIVDCSNGDLANFTINEKLSKLKSLDLNNNPKLITVNLSNAENLEKLEIQVCFNLTGLDISKLTKLTYLDCNACYDIKTIDVRKNIELTYVDCSGCRISGGIDVSLNPKLEQLYCDDNGNNFSELKATNNPVLKIINCSSNDMRNNFDISGAPAVETLIANNAHLESIDLSQNTKLTYLDIQNNLLPAVDVTKQPDLRHFNCRQNSIPELNLKNNKKLEFLDSTFNKQTELDVSENKALTTLKFGKNQLSAIDVSNNPELKTLTFEQNKFETLPDLTINQKLQELDFGVNHIRDITRLKNLPNLSSMEGGRQEFTILTKEIVDGKHDFVLKTTNNTGLSASNVDLPGSPTFSIAGDTVKAANLEPHNITTNRSYTFAYNSSQLAEGTGYKSFSGTVRFITVSELETKLVPDKTQVVSGERVKWTWTTTNVTQINASQVTHKINLPTGLVIDESTINFGGSIRDMTYIDGSRKRTLQKTDTIVVTFETIATGNVGQVLEGKADNTWYDNNAADYYDVSGKGSVTIKAPEQFKVNIEKLDFDDKSTPLKDVKFELFKDNGSGGWTSQGIKTTDQDGKVGYIGLLAGKYKLVEVSTIDGYQMGGEQLIDIPNDVPANQDTLNLKVYNKKKTKLPQTGGTGSILIHLLGVLTLFSGFVFYQQKISWGEK</sequence>
<evidence type="ECO:0000256" key="6">
    <source>
        <dbReference type="ARBA" id="ARBA00023088"/>
    </source>
</evidence>
<dbReference type="PANTHER" id="PTHR47566:SF1">
    <property type="entry name" value="PROTEIN NUD1"/>
    <property type="match status" value="1"/>
</dbReference>
<reference evidence="12 14" key="1">
    <citation type="submission" date="2013-02" db="EMBL/GenBank/DDBJ databases">
        <title>The Genome Sequence of Enterococcus malodoratus ATCC_43197.</title>
        <authorList>
            <consortium name="The Broad Institute Genome Sequencing Platform"/>
            <consortium name="The Broad Institute Genome Sequencing Center for Infectious Disease"/>
            <person name="Earl A.M."/>
            <person name="Gilmore M.S."/>
            <person name="Lebreton F."/>
            <person name="Walker B."/>
            <person name="Young S.K."/>
            <person name="Zeng Q."/>
            <person name="Gargeya S."/>
            <person name="Fitzgerald M."/>
            <person name="Haas B."/>
            <person name="Abouelleil A."/>
            <person name="Alvarado L."/>
            <person name="Arachchi H.M."/>
            <person name="Berlin A.M."/>
            <person name="Chapman S.B."/>
            <person name="Dewar J."/>
            <person name="Goldberg J."/>
            <person name="Griggs A."/>
            <person name="Gujja S."/>
            <person name="Hansen M."/>
            <person name="Howarth C."/>
            <person name="Imamovic A."/>
            <person name="Larimer J."/>
            <person name="McCowan C."/>
            <person name="Murphy C."/>
            <person name="Neiman D."/>
            <person name="Pearson M."/>
            <person name="Priest M."/>
            <person name="Roberts A."/>
            <person name="Saif S."/>
            <person name="Shea T."/>
            <person name="Sisk P."/>
            <person name="Sykes S."/>
            <person name="Wortman J."/>
            <person name="Nusbaum C."/>
            <person name="Birren B."/>
        </authorList>
    </citation>
    <scope>NUCLEOTIDE SEQUENCE [LARGE SCALE GENOMIC DNA]</scope>
    <source>
        <strain evidence="12 14">ATCC 43197</strain>
    </source>
</reference>
<dbReference type="AlphaFoldDB" id="R2RP88"/>
<dbReference type="InterPro" id="IPR013783">
    <property type="entry name" value="Ig-like_fold"/>
</dbReference>
<reference evidence="13 15" key="2">
    <citation type="submission" date="2013-03" db="EMBL/GenBank/DDBJ databases">
        <title>The Genome Sequence of Enterococcus malodoratus ATCC_43197 (PacBio/Illumina hybrid assembly).</title>
        <authorList>
            <consortium name="The Broad Institute Genomics Platform"/>
            <consortium name="The Broad Institute Genome Sequencing Center for Infectious Disease"/>
            <person name="Earl A."/>
            <person name="Russ C."/>
            <person name="Gilmore M."/>
            <person name="Surin D."/>
            <person name="Walker B."/>
            <person name="Young S."/>
            <person name="Zeng Q."/>
            <person name="Gargeya S."/>
            <person name="Fitzgerald M."/>
            <person name="Haas B."/>
            <person name="Abouelleil A."/>
            <person name="Allen A.W."/>
            <person name="Alvarado L."/>
            <person name="Arachchi H.M."/>
            <person name="Berlin A.M."/>
            <person name="Chapman S.B."/>
            <person name="Gainer-Dewar J."/>
            <person name="Goldberg J."/>
            <person name="Griggs A."/>
            <person name="Gujja S."/>
            <person name="Hansen M."/>
            <person name="Howarth C."/>
            <person name="Imamovic A."/>
            <person name="Ireland A."/>
            <person name="Larimer J."/>
            <person name="McCowan C."/>
            <person name="Murphy C."/>
            <person name="Pearson M."/>
            <person name="Poon T.W."/>
            <person name="Priest M."/>
            <person name="Roberts A."/>
            <person name="Saif S."/>
            <person name="Shea T."/>
            <person name="Sisk P."/>
            <person name="Sykes S."/>
            <person name="Wortman J."/>
            <person name="Nusbaum C."/>
            <person name="Birren B."/>
        </authorList>
    </citation>
    <scope>NUCLEOTIDE SEQUENCE [LARGE SCALE GENOMIC DNA]</scope>
    <source>
        <strain evidence="13 15">ATCC 43197</strain>
    </source>
</reference>
<evidence type="ECO:0000259" key="11">
    <source>
        <dbReference type="Pfam" id="PF17802"/>
    </source>
</evidence>
<keyword evidence="4 9" id="KW-0732">Signal</keyword>
<evidence type="ECO:0000256" key="8">
    <source>
        <dbReference type="SAM" id="Phobius"/>
    </source>
</evidence>
<keyword evidence="15" id="KW-1185">Reference proteome</keyword>
<evidence type="ECO:0000256" key="2">
    <source>
        <dbReference type="ARBA" id="ARBA00022525"/>
    </source>
</evidence>
<dbReference type="Gene3D" id="3.80.10.10">
    <property type="entry name" value="Ribonuclease Inhibitor"/>
    <property type="match status" value="2"/>
</dbReference>
<feature type="transmembrane region" description="Helical" evidence="8">
    <location>
        <begin position="876"/>
        <end position="893"/>
    </location>
</feature>
<name>R2RP88_9ENTE</name>
<evidence type="ECO:0000256" key="1">
    <source>
        <dbReference type="ARBA" id="ARBA00022512"/>
    </source>
</evidence>
<organism evidence="12 14">
    <name type="scientific">Enterococcus malodoratus ATCC 43197</name>
    <dbReference type="NCBI Taxonomy" id="1158601"/>
    <lineage>
        <taxon>Bacteria</taxon>
        <taxon>Bacillati</taxon>
        <taxon>Bacillota</taxon>
        <taxon>Bacilli</taxon>
        <taxon>Lactobacillales</taxon>
        <taxon>Enterococcaceae</taxon>
        <taxon>Enterococcus</taxon>
    </lineage>
</organism>
<keyword evidence="3" id="KW-0433">Leucine-rich repeat</keyword>
<proteinExistence type="predicted"/>
<evidence type="ECO:0000256" key="5">
    <source>
        <dbReference type="ARBA" id="ARBA00022737"/>
    </source>
</evidence>
<evidence type="ECO:0000313" key="12">
    <source>
        <dbReference type="EMBL" id="EOH77829.1"/>
    </source>
</evidence>
<dbReference type="InterPro" id="IPR041033">
    <property type="entry name" value="SpaA_PFL_dom_1"/>
</dbReference>
<dbReference type="RefSeq" id="WP_010740752.1">
    <property type="nucleotide sequence ID" value="NZ_KB946250.1"/>
</dbReference>
<evidence type="ECO:0000313" key="15">
    <source>
        <dbReference type="Proteomes" id="UP000014148"/>
    </source>
</evidence>